<feature type="region of interest" description="Disordered" evidence="1">
    <location>
        <begin position="73"/>
        <end position="108"/>
    </location>
</feature>
<feature type="region of interest" description="Disordered" evidence="1">
    <location>
        <begin position="1"/>
        <end position="43"/>
    </location>
</feature>
<gene>
    <name evidence="2" type="ORF">GCM10010420_07900</name>
</gene>
<feature type="compositionally biased region" description="Pro residues" evidence="1">
    <location>
        <begin position="1"/>
        <end position="20"/>
    </location>
</feature>
<sequence length="279" mass="30532">MSAFPPPPAESSGPPPPPRDLPQGPSQDGPQDGPGAPARRRGRTAPLIACAALLGTVAGTAVGYTVQADRAPTPLPPLSQAELSYPDKPLPKGKEPEPLTAGQDRRVRTDGDLRELLVKRPRGAREPDLALDDGWLSPSAYASKFEHPDHMFTTLVQGQGLRRVASVSWEEGRYREVRIDLVQFREDRERSAAGFVAEQQAYMSGADHAGNGGKPLKGSGNGRYYVYDEPRRKPGYLPMYQVRAIAQRGDVAMDIHVYDSEPISERYISSLAERQLERL</sequence>
<proteinExistence type="predicted"/>
<dbReference type="EMBL" id="BAAATJ010000002">
    <property type="protein sequence ID" value="GAA2387297.1"/>
    <property type="molecule type" value="Genomic_DNA"/>
</dbReference>
<name>A0ABP5UX47_9ACTN</name>
<evidence type="ECO:0000256" key="1">
    <source>
        <dbReference type="SAM" id="MobiDB-lite"/>
    </source>
</evidence>
<keyword evidence="3" id="KW-1185">Reference proteome</keyword>
<evidence type="ECO:0008006" key="4">
    <source>
        <dbReference type="Google" id="ProtNLM"/>
    </source>
</evidence>
<reference evidence="3" key="1">
    <citation type="journal article" date="2019" name="Int. J. Syst. Evol. Microbiol.">
        <title>The Global Catalogue of Microorganisms (GCM) 10K type strain sequencing project: providing services to taxonomists for standard genome sequencing and annotation.</title>
        <authorList>
            <consortium name="The Broad Institute Genomics Platform"/>
            <consortium name="The Broad Institute Genome Sequencing Center for Infectious Disease"/>
            <person name="Wu L."/>
            <person name="Ma J."/>
        </authorList>
    </citation>
    <scope>NUCLEOTIDE SEQUENCE [LARGE SCALE GENOMIC DNA]</scope>
    <source>
        <strain evidence="3">JCM 6921</strain>
    </source>
</reference>
<organism evidence="2 3">
    <name type="scientific">Streptomyces glaucosporus</name>
    <dbReference type="NCBI Taxonomy" id="284044"/>
    <lineage>
        <taxon>Bacteria</taxon>
        <taxon>Bacillati</taxon>
        <taxon>Actinomycetota</taxon>
        <taxon>Actinomycetes</taxon>
        <taxon>Kitasatosporales</taxon>
        <taxon>Streptomycetaceae</taxon>
        <taxon>Streptomyces</taxon>
    </lineage>
</organism>
<evidence type="ECO:0000313" key="3">
    <source>
        <dbReference type="Proteomes" id="UP001500058"/>
    </source>
</evidence>
<protein>
    <recommendedName>
        <fullName evidence="4">Serine/threonine protein kinase</fullName>
    </recommendedName>
</protein>
<accession>A0ABP5UX47</accession>
<dbReference type="Proteomes" id="UP001500058">
    <property type="component" value="Unassembled WGS sequence"/>
</dbReference>
<comment type="caution">
    <text evidence="2">The sequence shown here is derived from an EMBL/GenBank/DDBJ whole genome shotgun (WGS) entry which is preliminary data.</text>
</comment>
<evidence type="ECO:0000313" key="2">
    <source>
        <dbReference type="EMBL" id="GAA2387297.1"/>
    </source>
</evidence>
<feature type="compositionally biased region" description="Basic and acidic residues" evidence="1">
    <location>
        <begin position="89"/>
        <end position="108"/>
    </location>
</feature>
<dbReference type="RefSeq" id="WP_344629386.1">
    <property type="nucleotide sequence ID" value="NZ_BAAATJ010000002.1"/>
</dbReference>
<feature type="compositionally biased region" description="Low complexity" evidence="1">
    <location>
        <begin position="21"/>
        <end position="37"/>
    </location>
</feature>